<dbReference type="Proteomes" id="UP001165060">
    <property type="component" value="Unassembled WGS sequence"/>
</dbReference>
<comment type="caution">
    <text evidence="5">The sequence shown here is derived from an EMBL/GenBank/DDBJ whole genome shotgun (WGS) entry which is preliminary data.</text>
</comment>
<dbReference type="Gene3D" id="2.10.50.10">
    <property type="entry name" value="Tumor Necrosis Factor Receptor, subunit A, domain 2"/>
    <property type="match status" value="5"/>
</dbReference>
<feature type="compositionally biased region" description="Acidic residues" evidence="2">
    <location>
        <begin position="1978"/>
        <end position="1987"/>
    </location>
</feature>
<proteinExistence type="predicted"/>
<dbReference type="SUPFAM" id="SSF51126">
    <property type="entry name" value="Pectin lyase-like"/>
    <property type="match status" value="1"/>
</dbReference>
<evidence type="ECO:0000259" key="4">
    <source>
        <dbReference type="SMART" id="SM00208"/>
    </source>
</evidence>
<feature type="transmembrane region" description="Helical" evidence="3">
    <location>
        <begin position="1632"/>
        <end position="1653"/>
    </location>
</feature>
<feature type="transmembrane region" description="Helical" evidence="3">
    <location>
        <begin position="1702"/>
        <end position="1724"/>
    </location>
</feature>
<reference evidence="5 6" key="1">
    <citation type="journal article" date="2023" name="Commun. Biol.">
        <title>Genome analysis of Parmales, the sister group of diatoms, reveals the evolutionary specialization of diatoms from phago-mixotrophs to photoautotrophs.</title>
        <authorList>
            <person name="Ban H."/>
            <person name="Sato S."/>
            <person name="Yoshikawa S."/>
            <person name="Yamada K."/>
            <person name="Nakamura Y."/>
            <person name="Ichinomiya M."/>
            <person name="Sato N."/>
            <person name="Blanc-Mathieu R."/>
            <person name="Endo H."/>
            <person name="Kuwata A."/>
            <person name="Ogata H."/>
        </authorList>
    </citation>
    <scope>NUCLEOTIDE SEQUENCE [LARGE SCALE GENOMIC DNA]</scope>
</reference>
<feature type="transmembrane region" description="Helical" evidence="3">
    <location>
        <begin position="1479"/>
        <end position="1499"/>
    </location>
</feature>
<keyword evidence="3" id="KW-0472">Membrane</keyword>
<dbReference type="InterPro" id="IPR011050">
    <property type="entry name" value="Pectin_lyase_fold/virulence"/>
</dbReference>
<feature type="region of interest" description="Disordered" evidence="2">
    <location>
        <begin position="1951"/>
        <end position="1987"/>
    </location>
</feature>
<evidence type="ECO:0000256" key="2">
    <source>
        <dbReference type="SAM" id="MobiDB-lite"/>
    </source>
</evidence>
<feature type="transmembrane region" description="Helical" evidence="3">
    <location>
        <begin position="1424"/>
        <end position="1441"/>
    </location>
</feature>
<dbReference type="PANTHER" id="PTHR46967:SF1">
    <property type="entry name" value="KERATIN-ASSOCIATED PROTEIN 16-1-LIKE"/>
    <property type="match status" value="1"/>
</dbReference>
<feature type="domain" description="TNFR-Cys" evidence="4">
    <location>
        <begin position="551"/>
        <end position="585"/>
    </location>
</feature>
<evidence type="ECO:0000256" key="3">
    <source>
        <dbReference type="SAM" id="Phobius"/>
    </source>
</evidence>
<sequence>YGRGPLHSGHVANQLTSEADDGHVEVRFIDPSTTLAGDVTIEFEAKITADATSGPHTGALLHVGRFKLLSRDFDADSVWHHFSLYIGAAGVYSLSLDGEVVTPETERNYRDQGVQGALGNDWDGGYSTPDVTPTGVLLLASPVVGSADTCYACKPGDGTPAGSAACVEGLWAATQAAVYNKIAAEGDAKMPAGATLLIAEGTYAAGLSSSHSTLFHVVELHGSISCDEDGSGLDLHCVLDGSGSRRVMLIEGTSGEVLELRGLLFFAGNTEGVGGGLAVNGASIVELVLCTFQNSHAGFGGGVGVEGADTSLDLSGVVFQDNLASCTWSIFIDMAGTGPYHLNLAEVQALDSEGNLIAPSGTSGYDAMSTPFPASNCIDGDMISICHSTGTGPEHYLRVDYSTDINALASITVENRHSGNGSPSCGHCQNRIVGAKVHVAPGQPSSYTEARASALWTGDFSSSSPRYTFSPTAVSSPCQTTRPGADIYRTHGSVSVLDTCPGESSISLRGEPLDTWGTMVGSLYSYTCYYSCDAGHTNPTSGYLSSVCEPCPTGSYSGAGSRSCEECPGGSKLVEDATDDESVACSVCASGKFSTSGSTTCSACLAGSYATAGSTACTVCEDGKYSGSTSSSCTSCPAGKLLESAATADEATACGDCATGKYSGPAAVSCTSCSPGKHLADAATPEEATACSTCASGAYSGSAAATCTACDSGKYLGKFLADMGFSATLHDEESDCDVCDSGKYKEIPGSAQCESCPLGTFLPESASAADHDALDDCLVCLAGSFADETASATCKTCPAGTYLTDTGVEPSNHDSISSCTICPAGYFLADEGTDPLLHSSPAQCLVCGSGKYIEDDAADAQSHAECTSCAAGTYIEDDGTLFSAHDSPDDCAVCAAGSHSGEASATCSACSAGKYLSDYATDRTLHDSEDDCLVCGRGKFSHPGTQYCSICPAGSYAESEESGSCTICPTGKFNANLATSSLHHDSADDCEACPFIDFAYQDEGRQASSPDGKLCGECDLGYGPSEDGIECEPCEYGEYSETVSFDMCKSCPEGAISTDDREGCLAGVPCPIGFGSSPDGLGDCLECAVGRYSSVNEARLCDKCQPGKYLNAIGGLNEGACKLCPAGTSNSERALGEECEPCRAGYYTPNSGFEVCGLCAVGEVAPDAGMTSCTTCQPGYFSNSDRTECERCQDGFYTEHARSGFCLRCPNNYVSNANATGCVVNEGFFIANVGAENDLSTVADDVVLKVPRGVRKDVRGMNVTTLALEKGYWRAIDTTAQIRECLHEDHCLGTSESSEHCSEGYTGPLCGVCEFGYAATGTGFNLECNACEGSSTATIAVGMTMMAIVAGIAGWWCYKARHELPTTKQFNEQADGMESRFERLMDFVDAVAPVGKILLSYWQIASGLSYVFEIPLPRISKKMMAYTISPLIVSACIYKYYTSLKRRRCSLKLTHVNSNRPNSESFKVREENTRLRNRIFAAFLVVTFLMLPSVSVKIFSTFSCTHFEGDYGSYLKADFSLDCTTSKHRWHMVYAALMVFIYPIGVPYMYYRLLVGPNGTVRERLRCEQDEKEHLFGREEGKAMAMAEREQNVEDDESLKKLEFLYKMYEPKAWWFEVFETCRRLMLTGGIIFLNPGTASQVVMSMVICLGAMRVYAGVKPFISPKHDVLAEAAQWQLFFTMFAALAIKVQLDDESLQDRTYFDVAIIVLQFLAPSVLLVQHYLVVDMEDDEAERVEGGGGGGGLKESCKAFLRKLRKRLYKKLVKPFVTLKKTLREEANMCFGGADNGGDDGAPRTSGDQRGSSIESRSPKSPRSKLRALSELQQMTDFLQQKLEEKMELISTLEQAGGSEASVVRLLKEKEQAQRAQLEAARQAAANAEEEARLATSEMQLVKGEMLKVKDDAEIAASAAAHAKSETEIALSRLETAQQAADYAKQDLELAKQELEREKVDAKQVKTELGKHQIRELQENEPQYNFEDEDSDGSE</sequence>
<keyword evidence="1" id="KW-0175">Coiled coil</keyword>
<dbReference type="Gene3D" id="2.10.220.10">
    <property type="entry name" value="Hormone Receptor, Insulin-like Growth Factor Receptor 1, Chain A, domain 2"/>
    <property type="match status" value="1"/>
</dbReference>
<feature type="transmembrane region" description="Helical" evidence="3">
    <location>
        <begin position="1673"/>
        <end position="1690"/>
    </location>
</feature>
<organism evidence="5 6">
    <name type="scientific">Tetraparma gracilis</name>
    <dbReference type="NCBI Taxonomy" id="2962635"/>
    <lineage>
        <taxon>Eukaryota</taxon>
        <taxon>Sar</taxon>
        <taxon>Stramenopiles</taxon>
        <taxon>Ochrophyta</taxon>
        <taxon>Bolidophyceae</taxon>
        <taxon>Parmales</taxon>
        <taxon>Triparmaceae</taxon>
        <taxon>Tetraparma</taxon>
    </lineage>
</organism>
<evidence type="ECO:0000313" key="6">
    <source>
        <dbReference type="Proteomes" id="UP001165060"/>
    </source>
</evidence>
<dbReference type="InterPro" id="IPR001368">
    <property type="entry name" value="TNFR/NGFR_Cys_rich_reg"/>
</dbReference>
<feature type="non-terminal residue" evidence="5">
    <location>
        <position position="1"/>
    </location>
</feature>
<feature type="transmembrane region" description="Helical" evidence="3">
    <location>
        <begin position="1532"/>
        <end position="1551"/>
    </location>
</feature>
<feature type="domain" description="TNFR-Cys" evidence="4">
    <location>
        <begin position="620"/>
        <end position="654"/>
    </location>
</feature>
<gene>
    <name evidence="5" type="ORF">TeGR_g15296</name>
</gene>
<dbReference type="InterPro" id="IPR009030">
    <property type="entry name" value="Growth_fac_rcpt_cys_sf"/>
</dbReference>
<name>A0ABQ6MTP2_9STRA</name>
<dbReference type="CDD" id="cd00185">
    <property type="entry name" value="TNFRSF"/>
    <property type="match status" value="1"/>
</dbReference>
<keyword evidence="6" id="KW-1185">Reference proteome</keyword>
<keyword evidence="3" id="KW-1133">Transmembrane helix</keyword>
<dbReference type="Pfam" id="PF07699">
    <property type="entry name" value="Ephrin_rec_like"/>
    <property type="match status" value="2"/>
</dbReference>
<dbReference type="InterPro" id="IPR011641">
    <property type="entry name" value="Tyr-kin_ephrin_A/B_rcpt-like"/>
</dbReference>
<dbReference type="SMART" id="SM01411">
    <property type="entry name" value="Ephrin_rec_like"/>
    <property type="match status" value="11"/>
</dbReference>
<feature type="compositionally biased region" description="Basic and acidic residues" evidence="2">
    <location>
        <begin position="1951"/>
        <end position="1970"/>
    </location>
</feature>
<feature type="region of interest" description="Disordered" evidence="2">
    <location>
        <begin position="1785"/>
        <end position="1818"/>
    </location>
</feature>
<feature type="transmembrane region" description="Helical" evidence="3">
    <location>
        <begin position="1387"/>
        <end position="1404"/>
    </location>
</feature>
<feature type="coiled-coil region" evidence="1">
    <location>
        <begin position="1821"/>
        <end position="1897"/>
    </location>
</feature>
<feature type="transmembrane region" description="Helical" evidence="3">
    <location>
        <begin position="1337"/>
        <end position="1358"/>
    </location>
</feature>
<dbReference type="SUPFAM" id="SSF57184">
    <property type="entry name" value="Growth factor receptor domain"/>
    <property type="match status" value="5"/>
</dbReference>
<keyword evidence="3" id="KW-0812">Transmembrane</keyword>
<dbReference type="EMBL" id="BRYB01001757">
    <property type="protein sequence ID" value="GMI32921.1"/>
    <property type="molecule type" value="Genomic_DNA"/>
</dbReference>
<feature type="domain" description="TNFR-Cys" evidence="4">
    <location>
        <begin position="657"/>
        <end position="691"/>
    </location>
</feature>
<evidence type="ECO:0000256" key="1">
    <source>
        <dbReference type="SAM" id="Coils"/>
    </source>
</evidence>
<accession>A0ABQ6MTP2</accession>
<dbReference type="SMART" id="SM00208">
    <property type="entry name" value="TNFR"/>
    <property type="match status" value="3"/>
</dbReference>
<dbReference type="PANTHER" id="PTHR46967">
    <property type="entry name" value="INSULIN-LIKE GROWTH FACTOR BINDING PROTEIN,N-TERMINAL"/>
    <property type="match status" value="1"/>
</dbReference>
<evidence type="ECO:0000313" key="5">
    <source>
        <dbReference type="EMBL" id="GMI32921.1"/>
    </source>
</evidence>
<protein>
    <recommendedName>
        <fullName evidence="4">TNFR-Cys domain-containing protein</fullName>
    </recommendedName>
</protein>